<feature type="domain" description="Acyltransferase 3" evidence="3">
    <location>
        <begin position="35"/>
        <end position="375"/>
    </location>
</feature>
<accession>A0A916UFG3</accession>
<feature type="transmembrane region" description="Helical" evidence="2">
    <location>
        <begin position="203"/>
        <end position="225"/>
    </location>
</feature>
<feature type="transmembrane region" description="Helical" evidence="2">
    <location>
        <begin position="237"/>
        <end position="255"/>
    </location>
</feature>
<protein>
    <submittedName>
        <fullName evidence="5">Acyltransferase</fullName>
    </submittedName>
</protein>
<dbReference type="InterPro" id="IPR043968">
    <property type="entry name" value="SGNH"/>
</dbReference>
<keyword evidence="2" id="KW-0812">Transmembrane</keyword>
<dbReference type="Proteomes" id="UP000641514">
    <property type="component" value="Unassembled WGS sequence"/>
</dbReference>
<reference evidence="5" key="1">
    <citation type="journal article" date="2014" name="Int. J. Syst. Evol. Microbiol.">
        <title>Complete genome sequence of Corynebacterium casei LMG S-19264T (=DSM 44701T), isolated from a smear-ripened cheese.</title>
        <authorList>
            <consortium name="US DOE Joint Genome Institute (JGI-PGF)"/>
            <person name="Walter F."/>
            <person name="Albersmeier A."/>
            <person name="Kalinowski J."/>
            <person name="Ruckert C."/>
        </authorList>
    </citation>
    <scope>NUCLEOTIDE SEQUENCE</scope>
    <source>
        <strain evidence="5">CGMCC 1.15478</strain>
    </source>
</reference>
<dbReference type="RefSeq" id="WP_188675363.1">
    <property type="nucleotide sequence ID" value="NZ_BMJH01000003.1"/>
</dbReference>
<dbReference type="PANTHER" id="PTHR23028:SF53">
    <property type="entry name" value="ACYL_TRANSF_3 DOMAIN-CONTAINING PROTEIN"/>
    <property type="match status" value="1"/>
</dbReference>
<dbReference type="GO" id="GO:0016747">
    <property type="term" value="F:acyltransferase activity, transferring groups other than amino-acyl groups"/>
    <property type="evidence" value="ECO:0007669"/>
    <property type="project" value="InterPro"/>
</dbReference>
<dbReference type="Pfam" id="PF01757">
    <property type="entry name" value="Acyl_transf_3"/>
    <property type="match status" value="1"/>
</dbReference>
<gene>
    <name evidence="5" type="ORF">GCM10011410_24570</name>
</gene>
<dbReference type="AlphaFoldDB" id="A0A916UFG3"/>
<keyword evidence="6" id="KW-1185">Reference proteome</keyword>
<proteinExistence type="predicted"/>
<sequence>MPTTPTDHSHAAHSARDAAAKPARNSSAKRSYRFDLDGLRGLAIALVVVYHVWALGVSGGVDVFLTLSGFFFVGMLLRNIRRGTDLSPWPVAKRLIRRLLPALVTILTAVSIATVVLFPFTQWNNIATQVVPSLFYYQNWQLARTTGDYLAADPNTSPLQHLWSMSVQGQFFVATLLAVYFAAWATQSVLRNRKDAAAWSTRAAIAVIVGATIASFLYAALRIQINPSWTYYDTFARTWQLLLGGVVAAALPYISVHRHLRLPLAATGLAAIVLTGVVLEGGLVFPGPWALVPVLGALAIVVAGERNDSDTRGNLVESFLSTRPLVWLGSVAYAFYLWHWPILIFYLVAADKHVVTLLDGVGIIAISLLCAWLTLRYIEIPLRYSTRNPAPLSARRTHRRRTTYPAIALATLAAVLVTASVGWIQYLDKRTDKLAEPLDPTLYPGATEYTAAAYTPRAPLRPSPLDVREDHPLTAFDQCIADIPTIELLRCTYGDTEADRTIVLAGGSHAEQWISALHPIGIERGFAVETILKVACPLSLDPEPTHYNGVPYLECSDWNAASINYIIETQPDFVLTNSTRPLHHAPGDFIPESYADMFVYLAGNDVRVLGLRDNPWLWPFPEPADCLAMRRGADRCGAVRADVLSAVNPADAIADELPTMESLDMSDAMCNATTCPAVVGNVIVYRDFNHLSATFVRTAIPELDRQLGDATGWW</sequence>
<evidence type="ECO:0000313" key="6">
    <source>
        <dbReference type="Proteomes" id="UP000641514"/>
    </source>
</evidence>
<feature type="transmembrane region" description="Helical" evidence="2">
    <location>
        <begin position="404"/>
        <end position="424"/>
    </location>
</feature>
<organism evidence="5 6">
    <name type="scientific">Hoyosella rhizosphaerae</name>
    <dbReference type="NCBI Taxonomy" id="1755582"/>
    <lineage>
        <taxon>Bacteria</taxon>
        <taxon>Bacillati</taxon>
        <taxon>Actinomycetota</taxon>
        <taxon>Actinomycetes</taxon>
        <taxon>Mycobacteriales</taxon>
        <taxon>Hoyosellaceae</taxon>
        <taxon>Hoyosella</taxon>
    </lineage>
</organism>
<dbReference type="EMBL" id="BMJH01000003">
    <property type="protein sequence ID" value="GGC70782.1"/>
    <property type="molecule type" value="Genomic_DNA"/>
</dbReference>
<feature type="transmembrane region" description="Helical" evidence="2">
    <location>
        <begin position="325"/>
        <end position="348"/>
    </location>
</feature>
<evidence type="ECO:0000256" key="1">
    <source>
        <dbReference type="SAM" id="MobiDB-lite"/>
    </source>
</evidence>
<keyword evidence="2" id="KW-0472">Membrane</keyword>
<feature type="transmembrane region" description="Helical" evidence="2">
    <location>
        <begin position="99"/>
        <end position="120"/>
    </location>
</feature>
<keyword evidence="2" id="KW-1133">Transmembrane helix</keyword>
<feature type="transmembrane region" description="Helical" evidence="2">
    <location>
        <begin position="262"/>
        <end position="279"/>
    </location>
</feature>
<reference evidence="5" key="2">
    <citation type="submission" date="2020-09" db="EMBL/GenBank/DDBJ databases">
        <authorList>
            <person name="Sun Q."/>
            <person name="Zhou Y."/>
        </authorList>
    </citation>
    <scope>NUCLEOTIDE SEQUENCE</scope>
    <source>
        <strain evidence="5">CGMCC 1.15478</strain>
    </source>
</reference>
<keyword evidence="5" id="KW-0012">Acyltransferase</keyword>
<evidence type="ECO:0000313" key="5">
    <source>
        <dbReference type="EMBL" id="GGC70782.1"/>
    </source>
</evidence>
<dbReference type="GO" id="GO:0016020">
    <property type="term" value="C:membrane"/>
    <property type="evidence" value="ECO:0007669"/>
    <property type="project" value="TreeGrafter"/>
</dbReference>
<dbReference type="Pfam" id="PF19040">
    <property type="entry name" value="SGNH"/>
    <property type="match status" value="1"/>
</dbReference>
<dbReference type="PANTHER" id="PTHR23028">
    <property type="entry name" value="ACETYLTRANSFERASE"/>
    <property type="match status" value="1"/>
</dbReference>
<dbReference type="InterPro" id="IPR050879">
    <property type="entry name" value="Acyltransferase_3"/>
</dbReference>
<dbReference type="InterPro" id="IPR002656">
    <property type="entry name" value="Acyl_transf_3_dom"/>
</dbReference>
<feature type="transmembrane region" description="Helical" evidence="2">
    <location>
        <begin position="59"/>
        <end position="78"/>
    </location>
</feature>
<evidence type="ECO:0000256" key="2">
    <source>
        <dbReference type="SAM" id="Phobius"/>
    </source>
</evidence>
<feature type="compositionally biased region" description="Basic and acidic residues" evidence="1">
    <location>
        <begin position="7"/>
        <end position="19"/>
    </location>
</feature>
<name>A0A916UFG3_9ACTN</name>
<feature type="domain" description="SGNH" evidence="4">
    <location>
        <begin position="489"/>
        <end position="703"/>
    </location>
</feature>
<feature type="transmembrane region" description="Helical" evidence="2">
    <location>
        <begin position="285"/>
        <end position="304"/>
    </location>
</feature>
<dbReference type="GO" id="GO:0009103">
    <property type="term" value="P:lipopolysaccharide biosynthetic process"/>
    <property type="evidence" value="ECO:0007669"/>
    <property type="project" value="TreeGrafter"/>
</dbReference>
<comment type="caution">
    <text evidence="5">The sequence shown here is derived from an EMBL/GenBank/DDBJ whole genome shotgun (WGS) entry which is preliminary data.</text>
</comment>
<keyword evidence="5" id="KW-0808">Transferase</keyword>
<evidence type="ECO:0000259" key="4">
    <source>
        <dbReference type="Pfam" id="PF19040"/>
    </source>
</evidence>
<evidence type="ECO:0000259" key="3">
    <source>
        <dbReference type="Pfam" id="PF01757"/>
    </source>
</evidence>
<feature type="transmembrane region" description="Helical" evidence="2">
    <location>
        <begin position="354"/>
        <end position="375"/>
    </location>
</feature>
<feature type="transmembrane region" description="Helical" evidence="2">
    <location>
        <begin position="162"/>
        <end position="183"/>
    </location>
</feature>
<feature type="region of interest" description="Disordered" evidence="1">
    <location>
        <begin position="1"/>
        <end position="24"/>
    </location>
</feature>